<accession>A0A4R9AFD4</accession>
<sequence>MTVVLTLKGTPVTLERKVFVALFKNSVVSERAGVNHALKGRPLPFNEFLQLARQAEIPYPLFFAPLSVVEAQIKLKTKKLMSGFTKASFSMHSRHRVELCDVELIVKDLLRKQELLRVNDASLVKNPIVGLLRNSRGTVQDDANRLMDAISLTGADIRAAKNKEAALELLIVRLEAKQIFVSRSAKDHMPQGMPRHAKFSGMTIKDKKVPFIFLATGDEGEHLEPAGRKLFTLVLLTVLIARETFAPVNYNGHTKDETSPLEYQLTAELLMPAGIVQAMRFPDLQAVKDAADEFKVTPSAIAMRARRLGCITREVFENYMDALKAEYGLRTKSQARSPRAVNALKKYNGLECSRRMLAMLDAGQLNRTEFRRIALLNKISSSQIDEFRAAVG</sequence>
<name>A0A4R9AFD4_9MICO</name>
<dbReference type="Proteomes" id="UP000298170">
    <property type="component" value="Unassembled WGS sequence"/>
</dbReference>
<gene>
    <name evidence="1" type="ORF">E3T39_07360</name>
</gene>
<organism evidence="1 2">
    <name type="scientific">Cryobacterium suzukii</name>
    <dbReference type="NCBI Taxonomy" id="1259198"/>
    <lineage>
        <taxon>Bacteria</taxon>
        <taxon>Bacillati</taxon>
        <taxon>Actinomycetota</taxon>
        <taxon>Actinomycetes</taxon>
        <taxon>Micrococcales</taxon>
        <taxon>Microbacteriaceae</taxon>
        <taxon>Cryobacterium</taxon>
    </lineage>
</organism>
<protein>
    <recommendedName>
        <fullName evidence="3">ImmA/IrrE family metallo-endopeptidase</fullName>
    </recommendedName>
</protein>
<evidence type="ECO:0000313" key="2">
    <source>
        <dbReference type="Proteomes" id="UP000298170"/>
    </source>
</evidence>
<dbReference type="AlphaFoldDB" id="A0A4R9AFD4"/>
<dbReference type="OrthoDB" id="4773620at2"/>
<proteinExistence type="predicted"/>
<reference evidence="1 2" key="1">
    <citation type="submission" date="2019-03" db="EMBL/GenBank/DDBJ databases">
        <title>Genomics of glacier-inhabiting Cryobacterium strains.</title>
        <authorList>
            <person name="Liu Q."/>
            <person name="Xin Y.-H."/>
        </authorList>
    </citation>
    <scope>NUCLEOTIDE SEQUENCE [LARGE SCALE GENOMIC DNA]</scope>
    <source>
        <strain evidence="1 2">Sr39</strain>
    </source>
</reference>
<evidence type="ECO:0008006" key="3">
    <source>
        <dbReference type="Google" id="ProtNLM"/>
    </source>
</evidence>
<comment type="caution">
    <text evidence="1">The sequence shown here is derived from an EMBL/GenBank/DDBJ whole genome shotgun (WGS) entry which is preliminary data.</text>
</comment>
<keyword evidence="2" id="KW-1185">Reference proteome</keyword>
<dbReference type="EMBL" id="SOHJ01000007">
    <property type="protein sequence ID" value="TFD60921.1"/>
    <property type="molecule type" value="Genomic_DNA"/>
</dbReference>
<evidence type="ECO:0000313" key="1">
    <source>
        <dbReference type="EMBL" id="TFD60921.1"/>
    </source>
</evidence>
<dbReference type="RefSeq" id="WP_134514070.1">
    <property type="nucleotide sequence ID" value="NZ_SOHJ01000007.1"/>
</dbReference>